<dbReference type="PANTHER" id="PTHR43284">
    <property type="entry name" value="ASPARAGINE SYNTHETASE (GLUTAMINE-HYDROLYZING)"/>
    <property type="match status" value="1"/>
</dbReference>
<dbReference type="AlphaFoldDB" id="A0A5J4P7L1"/>
<dbReference type="Pfam" id="PF00733">
    <property type="entry name" value="Asn_synthase"/>
    <property type="match status" value="1"/>
</dbReference>
<dbReference type="GO" id="GO:0004066">
    <property type="term" value="F:asparagine synthase (glutamine-hydrolyzing) activity"/>
    <property type="evidence" value="ECO:0007669"/>
    <property type="project" value="InterPro"/>
</dbReference>
<name>A0A5J4P7L1_9ZZZZ</name>
<accession>A0A5J4P7L1</accession>
<gene>
    <name evidence="2" type="ORF">EZS27_043322</name>
</gene>
<dbReference type="Gene3D" id="3.40.50.620">
    <property type="entry name" value="HUPs"/>
    <property type="match status" value="1"/>
</dbReference>
<proteinExistence type="predicted"/>
<organism evidence="2">
    <name type="scientific">termite gut metagenome</name>
    <dbReference type="NCBI Taxonomy" id="433724"/>
    <lineage>
        <taxon>unclassified sequences</taxon>
        <taxon>metagenomes</taxon>
        <taxon>organismal metagenomes</taxon>
    </lineage>
</organism>
<evidence type="ECO:0000313" key="2">
    <source>
        <dbReference type="EMBL" id="KAA6305028.1"/>
    </source>
</evidence>
<dbReference type="InterPro" id="IPR051786">
    <property type="entry name" value="ASN_synthetase/amidase"/>
</dbReference>
<dbReference type="EMBL" id="SNRY01011041">
    <property type="protein sequence ID" value="KAA6305028.1"/>
    <property type="molecule type" value="Genomic_DNA"/>
</dbReference>
<dbReference type="GO" id="GO:0005829">
    <property type="term" value="C:cytosol"/>
    <property type="evidence" value="ECO:0007669"/>
    <property type="project" value="TreeGrafter"/>
</dbReference>
<dbReference type="PANTHER" id="PTHR43284:SF1">
    <property type="entry name" value="ASPARAGINE SYNTHETASE"/>
    <property type="match status" value="1"/>
</dbReference>
<comment type="caution">
    <text evidence="2">The sequence shown here is derived from an EMBL/GenBank/DDBJ whole genome shotgun (WGS) entry which is preliminary data.</text>
</comment>
<dbReference type="InterPro" id="IPR014729">
    <property type="entry name" value="Rossmann-like_a/b/a_fold"/>
</dbReference>
<sequence length="115" mass="13375">MPGRGIKDFRLIDKQISLEGDMLVKVDRTSMLTSLECRAPFLTKDLWNFTNQLPDDFLIKKTNKKYILKKAFESYFPSHFFDKSNQGFGVPVGDWLRSSLKNELLSYTKYTPLIS</sequence>
<feature type="domain" description="Asparagine synthetase" evidence="1">
    <location>
        <begin position="12"/>
        <end position="102"/>
    </location>
</feature>
<dbReference type="InterPro" id="IPR001962">
    <property type="entry name" value="Asn_synthase"/>
</dbReference>
<dbReference type="SUPFAM" id="SSF52402">
    <property type="entry name" value="Adenine nucleotide alpha hydrolases-like"/>
    <property type="match status" value="1"/>
</dbReference>
<protein>
    <submittedName>
        <fullName evidence="2">Asparagine synthase (Glutamine-hydrolyzing)</fullName>
    </submittedName>
</protein>
<evidence type="ECO:0000259" key="1">
    <source>
        <dbReference type="Pfam" id="PF00733"/>
    </source>
</evidence>
<reference evidence="2" key="1">
    <citation type="submission" date="2019-03" db="EMBL/GenBank/DDBJ databases">
        <title>Single cell metagenomics reveals metabolic interactions within the superorganism composed of flagellate Streblomastix strix and complex community of Bacteroidetes bacteria on its surface.</title>
        <authorList>
            <person name="Treitli S.C."/>
            <person name="Kolisko M."/>
            <person name="Husnik F."/>
            <person name="Keeling P."/>
            <person name="Hampl V."/>
        </authorList>
    </citation>
    <scope>NUCLEOTIDE SEQUENCE</scope>
    <source>
        <strain evidence="2">STM</strain>
    </source>
</reference>
<dbReference type="GO" id="GO:0006529">
    <property type="term" value="P:asparagine biosynthetic process"/>
    <property type="evidence" value="ECO:0007669"/>
    <property type="project" value="InterPro"/>
</dbReference>